<dbReference type="HOGENOM" id="CLU_054927_1_0_6"/>
<dbReference type="Pfam" id="PF01882">
    <property type="entry name" value="DUF58"/>
    <property type="match status" value="1"/>
</dbReference>
<keyword evidence="3" id="KW-1185">Reference proteome</keyword>
<evidence type="ECO:0000313" key="3">
    <source>
        <dbReference type="Proteomes" id="UP000005953"/>
    </source>
</evidence>
<reference evidence="2 3" key="1">
    <citation type="submission" date="2006-02" db="EMBL/GenBank/DDBJ databases">
        <authorList>
            <person name="Pinhassi J."/>
            <person name="Pedros-Alio C."/>
            <person name="Ferriera S."/>
            <person name="Johnson J."/>
            <person name="Kravitz S."/>
            <person name="Halpern A."/>
            <person name="Remington K."/>
            <person name="Beeson K."/>
            <person name="Tran B."/>
            <person name="Rogers Y.-H."/>
            <person name="Friedman R."/>
            <person name="Venter J.C."/>
        </authorList>
    </citation>
    <scope>NUCLEOTIDE SEQUENCE [LARGE SCALE GENOMIC DNA]</scope>
    <source>
        <strain evidence="2 3">MED297</strain>
    </source>
</reference>
<dbReference type="RefSeq" id="WP_008042344.1">
    <property type="nucleotide sequence ID" value="NZ_CH724149.1"/>
</dbReference>
<evidence type="ECO:0000259" key="1">
    <source>
        <dbReference type="Pfam" id="PF01882"/>
    </source>
</evidence>
<dbReference type="Proteomes" id="UP000005953">
    <property type="component" value="Unassembled WGS sequence"/>
</dbReference>
<dbReference type="AlphaFoldDB" id="A4BEC6"/>
<dbReference type="EMBL" id="AAOE01000009">
    <property type="protein sequence ID" value="EAR09604.1"/>
    <property type="molecule type" value="Genomic_DNA"/>
</dbReference>
<accession>A4BEC6</accession>
<dbReference type="OrthoDB" id="9812729at2"/>
<gene>
    <name evidence="2" type="ORF">MED297_12772</name>
</gene>
<dbReference type="InterPro" id="IPR002881">
    <property type="entry name" value="DUF58"/>
</dbReference>
<dbReference type="PANTHER" id="PTHR33608">
    <property type="entry name" value="BLL2464 PROTEIN"/>
    <property type="match status" value="1"/>
</dbReference>
<proteinExistence type="predicted"/>
<comment type="caution">
    <text evidence="2">The sequence shown here is derived from an EMBL/GenBank/DDBJ whole genome shotgun (WGS) entry which is preliminary data.</text>
</comment>
<sequence length="298" mass="34886">MPPFSIQGTHVAVEDLLALQAMSADLRKLRPQISRARQLGEQRSRQRGQGLEFAEMKPYHASDDVRRIDWRLTARKQQPYVRVMEEDRHQEHVIWLPLHSRLYFGTRRCFKSVLLCHWAAFLIWRFAHLHHPVRLIIDVGDERKHRTILNQRHAAEACQIIAEAHQQLANGFRNWPEPASQPVPTWASNPTLWVLSDFLGDEHERCQTILQHRSVASLIYLQCSDPFDHRLPKHLRLPVRSGNQMNALSTDQLDAARLSIDSLQKTLREQCRAHHGSLIHHESASFNWQEVQQWPLYH</sequence>
<name>A4BEC6_9GAMM</name>
<protein>
    <recommendedName>
        <fullName evidence="1">DUF58 domain-containing protein</fullName>
    </recommendedName>
</protein>
<feature type="domain" description="DUF58" evidence="1">
    <location>
        <begin position="55"/>
        <end position="262"/>
    </location>
</feature>
<evidence type="ECO:0000313" key="2">
    <source>
        <dbReference type="EMBL" id="EAR09604.1"/>
    </source>
</evidence>
<dbReference type="STRING" id="314283.MED297_12772"/>
<dbReference type="PANTHER" id="PTHR33608:SF12">
    <property type="entry name" value="DUF58 DOMAIN-CONTAINING PROTEIN"/>
    <property type="match status" value="1"/>
</dbReference>
<organism evidence="2 3">
    <name type="scientific">Reinekea blandensis MED297</name>
    <dbReference type="NCBI Taxonomy" id="314283"/>
    <lineage>
        <taxon>Bacteria</taxon>
        <taxon>Pseudomonadati</taxon>
        <taxon>Pseudomonadota</taxon>
        <taxon>Gammaproteobacteria</taxon>
        <taxon>Oceanospirillales</taxon>
        <taxon>Saccharospirillaceae</taxon>
        <taxon>Reinekea</taxon>
    </lineage>
</organism>